<accession>A0A8J3NAZ4</accession>
<dbReference type="AlphaFoldDB" id="A0A8J3NAZ4"/>
<evidence type="ECO:0000256" key="1">
    <source>
        <dbReference type="SAM" id="MobiDB-lite"/>
    </source>
</evidence>
<evidence type="ECO:0000256" key="2">
    <source>
        <dbReference type="SAM" id="Phobius"/>
    </source>
</evidence>
<proteinExistence type="predicted"/>
<name>A0A8J3NAZ4_9ACTN</name>
<dbReference type="EMBL" id="BOMB01000004">
    <property type="protein sequence ID" value="GID10087.1"/>
    <property type="molecule type" value="Genomic_DNA"/>
</dbReference>
<protein>
    <submittedName>
        <fullName evidence="3">Uncharacterized protein</fullName>
    </submittedName>
</protein>
<feature type="compositionally biased region" description="Polar residues" evidence="1">
    <location>
        <begin position="89"/>
        <end position="99"/>
    </location>
</feature>
<dbReference type="Proteomes" id="UP000612808">
    <property type="component" value="Unassembled WGS sequence"/>
</dbReference>
<keyword evidence="4" id="KW-1185">Reference proteome</keyword>
<gene>
    <name evidence="3" type="ORF">Aru02nite_09760</name>
</gene>
<feature type="region of interest" description="Disordered" evidence="1">
    <location>
        <begin position="75"/>
        <end position="111"/>
    </location>
</feature>
<organism evidence="3 4">
    <name type="scientific">Actinocatenispora rupis</name>
    <dbReference type="NCBI Taxonomy" id="519421"/>
    <lineage>
        <taxon>Bacteria</taxon>
        <taxon>Bacillati</taxon>
        <taxon>Actinomycetota</taxon>
        <taxon>Actinomycetes</taxon>
        <taxon>Micromonosporales</taxon>
        <taxon>Micromonosporaceae</taxon>
        <taxon>Actinocatenispora</taxon>
    </lineage>
</organism>
<sequence>MPDRDQYDELLLRDTFERYRADELPAMVAPGAAAARRTLAYRRRRRTAVVAAAVVLALATGGGAALVAIRPDHHAHRVPPATSHRPSPDATSHSPTLSPRRSARKHVPDGRIGATDLAGATLDIPGWQSGGVCAGGTYTFRGGTGTGDGFDVYLPGNGRVVLPGPAYADVDGDGADETVALVACGAQELNYQAVAFDRDDAGRIVTLGSVARTPFVPMPTARMDGLRTDPDGTVEVRWTQVRELSPISQWRGYRWSGGAFTQVGGPAALPDPPVVRVTARATMSPTDGGYAGTLTIVVTNTAASQNPIGYANLKVALPAGVTVRSASPAGQCSAADGAWWCTDDTHPIGPGTSWTVTLAVTSTAPHQPADRTLPGTLTLYPVPSSFCRGDTGDTPYSITLPAAD</sequence>
<keyword evidence="2" id="KW-0472">Membrane</keyword>
<keyword evidence="2" id="KW-0812">Transmembrane</keyword>
<reference evidence="3" key="1">
    <citation type="submission" date="2021-01" db="EMBL/GenBank/DDBJ databases">
        <title>Whole genome shotgun sequence of Actinocatenispora rupis NBRC 107355.</title>
        <authorList>
            <person name="Komaki H."/>
            <person name="Tamura T."/>
        </authorList>
    </citation>
    <scope>NUCLEOTIDE SEQUENCE</scope>
    <source>
        <strain evidence="3">NBRC 107355</strain>
    </source>
</reference>
<evidence type="ECO:0000313" key="4">
    <source>
        <dbReference type="Proteomes" id="UP000612808"/>
    </source>
</evidence>
<dbReference type="RefSeq" id="WP_203655192.1">
    <property type="nucleotide sequence ID" value="NZ_BAAAZM010000002.1"/>
</dbReference>
<evidence type="ECO:0000313" key="3">
    <source>
        <dbReference type="EMBL" id="GID10087.1"/>
    </source>
</evidence>
<keyword evidence="2" id="KW-1133">Transmembrane helix</keyword>
<feature type="transmembrane region" description="Helical" evidence="2">
    <location>
        <begin position="47"/>
        <end position="69"/>
    </location>
</feature>
<comment type="caution">
    <text evidence="3">The sequence shown here is derived from an EMBL/GenBank/DDBJ whole genome shotgun (WGS) entry which is preliminary data.</text>
</comment>